<accession>A0A512NB28</accession>
<dbReference type="GO" id="GO:0005829">
    <property type="term" value="C:cytosol"/>
    <property type="evidence" value="ECO:0007669"/>
    <property type="project" value="TreeGrafter"/>
</dbReference>
<dbReference type="InterPro" id="IPR013785">
    <property type="entry name" value="Aldolase_TIM"/>
</dbReference>
<dbReference type="InterPro" id="IPR002220">
    <property type="entry name" value="DapA-like"/>
</dbReference>
<dbReference type="Gene3D" id="3.20.20.70">
    <property type="entry name" value="Aldolase class I"/>
    <property type="match status" value="1"/>
</dbReference>
<feature type="binding site" evidence="4">
    <location>
        <position position="218"/>
    </location>
    <ligand>
        <name>pyruvate</name>
        <dbReference type="ChEBI" id="CHEBI:15361"/>
    </ligand>
</feature>
<comment type="caution">
    <text evidence="5">The sequence shown here is derived from an EMBL/GenBank/DDBJ whole genome shotgun (WGS) entry which is preliminary data.</text>
</comment>
<dbReference type="OrthoDB" id="7250010at2"/>
<keyword evidence="2 3" id="KW-0456">Lyase</keyword>
<proteinExistence type="inferred from homology"/>
<keyword evidence="6" id="KW-1185">Reference proteome</keyword>
<reference evidence="5 6" key="1">
    <citation type="submission" date="2019-07" db="EMBL/GenBank/DDBJ databases">
        <title>Whole genome shotgun sequence of Reyranella soli NBRC 108950.</title>
        <authorList>
            <person name="Hosoyama A."/>
            <person name="Uohara A."/>
            <person name="Ohji S."/>
            <person name="Ichikawa N."/>
        </authorList>
    </citation>
    <scope>NUCLEOTIDE SEQUENCE [LARGE SCALE GENOMIC DNA]</scope>
    <source>
        <strain evidence="5 6">NBRC 108950</strain>
    </source>
</reference>
<gene>
    <name evidence="5" type="ORF">RSO01_33140</name>
</gene>
<dbReference type="AlphaFoldDB" id="A0A512NB28"/>
<dbReference type="SMART" id="SM01130">
    <property type="entry name" value="DHDPS"/>
    <property type="match status" value="1"/>
</dbReference>
<dbReference type="EMBL" id="BKAJ01000055">
    <property type="protein sequence ID" value="GEP56148.1"/>
    <property type="molecule type" value="Genomic_DNA"/>
</dbReference>
<sequence length="319" mass="34674">MSAGKLNEQAKGVFIIAATPFTDEGALDLNSVDSLTDFYLGCGVTGFTLLGIMGEAPKLTAEESLSVVDRVVQRSQGRQIIVGVSHAGLENVRRLSHEVMIAGASGVMVAPPPGLKGDEGVYNYFAQVFKELGPDIPVVYQDYPQSTGVYLAPSVFERLVDDFKQLVMLKHEDWPGLAKLTRVREGEKKPGRRRVSILVGNGGLYLPQELRRGADGAMTGFAWPEMLVEVCDLAAKGKMEEAEDLFDIYLPLVRHEQQLGIGLALRKEVLFRRGAIKSPKQRAPGSSLTATDRAELDNLIARLERRLAVAGRGAKVAAE</sequence>
<dbReference type="Proteomes" id="UP000321058">
    <property type="component" value="Unassembled WGS sequence"/>
</dbReference>
<evidence type="ECO:0000313" key="6">
    <source>
        <dbReference type="Proteomes" id="UP000321058"/>
    </source>
</evidence>
<dbReference type="CDD" id="cd00408">
    <property type="entry name" value="DHDPS-like"/>
    <property type="match status" value="1"/>
</dbReference>
<dbReference type="Pfam" id="PF00701">
    <property type="entry name" value="DHDPS"/>
    <property type="match status" value="1"/>
</dbReference>
<dbReference type="RefSeq" id="WP_147150222.1">
    <property type="nucleotide sequence ID" value="NZ_BKAJ01000055.1"/>
</dbReference>
<evidence type="ECO:0000256" key="3">
    <source>
        <dbReference type="PIRNR" id="PIRNR001365"/>
    </source>
</evidence>
<organism evidence="5 6">
    <name type="scientific">Reyranella soli</name>
    <dbReference type="NCBI Taxonomy" id="1230389"/>
    <lineage>
        <taxon>Bacteria</taxon>
        <taxon>Pseudomonadati</taxon>
        <taxon>Pseudomonadota</taxon>
        <taxon>Alphaproteobacteria</taxon>
        <taxon>Hyphomicrobiales</taxon>
        <taxon>Reyranellaceae</taxon>
        <taxon>Reyranella</taxon>
    </lineage>
</organism>
<protein>
    <submittedName>
        <fullName evidence="5">Dihydrodipicolinate synthase family protein</fullName>
    </submittedName>
</protein>
<evidence type="ECO:0000256" key="1">
    <source>
        <dbReference type="ARBA" id="ARBA00007592"/>
    </source>
</evidence>
<evidence type="ECO:0000313" key="5">
    <source>
        <dbReference type="EMBL" id="GEP56148.1"/>
    </source>
</evidence>
<dbReference type="SUPFAM" id="SSF51569">
    <property type="entry name" value="Aldolase"/>
    <property type="match status" value="1"/>
</dbReference>
<comment type="similarity">
    <text evidence="1 3">Belongs to the DapA family.</text>
</comment>
<evidence type="ECO:0000256" key="2">
    <source>
        <dbReference type="ARBA" id="ARBA00023239"/>
    </source>
</evidence>
<evidence type="ECO:0000256" key="4">
    <source>
        <dbReference type="PIRSR" id="PIRSR001365-2"/>
    </source>
</evidence>
<name>A0A512NB28_9HYPH</name>
<dbReference type="GO" id="GO:0008840">
    <property type="term" value="F:4-hydroxy-tetrahydrodipicolinate synthase activity"/>
    <property type="evidence" value="ECO:0007669"/>
    <property type="project" value="TreeGrafter"/>
</dbReference>
<dbReference type="PANTHER" id="PTHR12128:SF66">
    <property type="entry name" value="4-HYDROXY-2-OXOGLUTARATE ALDOLASE, MITOCHONDRIAL"/>
    <property type="match status" value="1"/>
</dbReference>
<dbReference type="PANTHER" id="PTHR12128">
    <property type="entry name" value="DIHYDRODIPICOLINATE SYNTHASE"/>
    <property type="match status" value="1"/>
</dbReference>
<dbReference type="PIRSF" id="PIRSF001365">
    <property type="entry name" value="DHDPS"/>
    <property type="match status" value="1"/>
</dbReference>